<protein>
    <submittedName>
        <fullName evidence="10">GTP-binding protein Di-Ras2</fullName>
    </submittedName>
</protein>
<evidence type="ECO:0000256" key="4">
    <source>
        <dbReference type="ARBA" id="ARBA00023134"/>
    </source>
</evidence>
<dbReference type="PROSITE" id="PS51421">
    <property type="entry name" value="RAS"/>
    <property type="match status" value="1"/>
</dbReference>
<feature type="region of interest" description="Disordered" evidence="7">
    <location>
        <begin position="119"/>
        <end position="199"/>
    </location>
</feature>
<comment type="subcellular location">
    <subcellularLocation>
        <location evidence="1">Cell membrane</location>
        <topology evidence="1">Lipid-anchor</topology>
    </subcellularLocation>
</comment>
<dbReference type="GeneID" id="119635629"/>
<keyword evidence="9" id="KW-1185">Reference proteome</keyword>
<evidence type="ECO:0000313" key="9">
    <source>
        <dbReference type="Proteomes" id="UP000092443"/>
    </source>
</evidence>
<dbReference type="GO" id="GO:0005525">
    <property type="term" value="F:GTP binding"/>
    <property type="evidence" value="ECO:0007669"/>
    <property type="project" value="UniProtKB-KW"/>
</dbReference>
<dbReference type="SMART" id="SM00173">
    <property type="entry name" value="RAS"/>
    <property type="match status" value="1"/>
</dbReference>
<dbReference type="PRINTS" id="PR00449">
    <property type="entry name" value="RASTRNSFRMNG"/>
</dbReference>
<dbReference type="AlphaFoldDB" id="A0A9C6DPK4"/>
<dbReference type="Pfam" id="PF00071">
    <property type="entry name" value="Ras"/>
    <property type="match status" value="1"/>
</dbReference>
<keyword evidence="4" id="KW-0342">GTP-binding</keyword>
<keyword evidence="2" id="KW-1003">Cell membrane</keyword>
<keyword evidence="4" id="KW-0547">Nucleotide-binding</keyword>
<dbReference type="GO" id="GO:0003924">
    <property type="term" value="F:GTPase activity"/>
    <property type="evidence" value="ECO:0007669"/>
    <property type="project" value="InterPro"/>
</dbReference>
<evidence type="ECO:0000256" key="6">
    <source>
        <dbReference type="ARBA" id="ARBA00023288"/>
    </source>
</evidence>
<evidence type="ECO:0000313" key="10">
    <source>
        <dbReference type="RefSeq" id="XP_037886445.1"/>
    </source>
</evidence>
<dbReference type="InterPro" id="IPR027417">
    <property type="entry name" value="P-loop_NTPase"/>
</dbReference>
<dbReference type="SMART" id="SM00175">
    <property type="entry name" value="RAB"/>
    <property type="match status" value="1"/>
</dbReference>
<feature type="chain" id="PRO_5039412986" evidence="8">
    <location>
        <begin position="23"/>
        <end position="199"/>
    </location>
</feature>
<proteinExistence type="predicted"/>
<dbReference type="PANTHER" id="PTHR46149">
    <property type="entry name" value="MIP08469P"/>
    <property type="match status" value="1"/>
</dbReference>
<keyword evidence="8" id="KW-0732">Signal</keyword>
<name>A0A9C6DPK4_9MUSC</name>
<accession>A0A9C6DPK4</accession>
<evidence type="ECO:0000256" key="2">
    <source>
        <dbReference type="ARBA" id="ARBA00022475"/>
    </source>
</evidence>
<dbReference type="PANTHER" id="PTHR46149:SF7">
    <property type="entry name" value="GTP-BINDING PROTEIN DI-RAS2"/>
    <property type="match status" value="1"/>
</dbReference>
<feature type="signal peptide" evidence="8">
    <location>
        <begin position="1"/>
        <end position="22"/>
    </location>
</feature>
<evidence type="ECO:0000256" key="5">
    <source>
        <dbReference type="ARBA" id="ARBA00023136"/>
    </source>
</evidence>
<dbReference type="SUPFAM" id="SSF52540">
    <property type="entry name" value="P-loop containing nucleoside triphosphate hydrolases"/>
    <property type="match status" value="1"/>
</dbReference>
<dbReference type="PROSITE" id="PS51419">
    <property type="entry name" value="RAB"/>
    <property type="match status" value="1"/>
</dbReference>
<gene>
    <name evidence="10" type="primary">LOC119635629</name>
</gene>
<dbReference type="Gene3D" id="3.40.50.300">
    <property type="entry name" value="P-loop containing nucleotide triphosphate hydrolases"/>
    <property type="match status" value="1"/>
</dbReference>
<dbReference type="Proteomes" id="UP000092443">
    <property type="component" value="Unplaced"/>
</dbReference>
<evidence type="ECO:0000256" key="8">
    <source>
        <dbReference type="SAM" id="SignalP"/>
    </source>
</evidence>
<dbReference type="RefSeq" id="XP_037886445.1">
    <property type="nucleotide sequence ID" value="XM_038030517.1"/>
</dbReference>
<dbReference type="KEGG" id="gfs:119635629"/>
<feature type="compositionally biased region" description="Polar residues" evidence="7">
    <location>
        <begin position="187"/>
        <end position="199"/>
    </location>
</feature>
<reference evidence="10" key="1">
    <citation type="submission" date="2025-08" db="UniProtKB">
        <authorList>
            <consortium name="RefSeq"/>
        </authorList>
    </citation>
    <scope>IDENTIFICATION</scope>
    <source>
        <tissue evidence="10">Whole body pupa</tissue>
    </source>
</reference>
<keyword evidence="3" id="KW-0488">Methylation</keyword>
<feature type="compositionally biased region" description="Basic residues" evidence="7">
    <location>
        <begin position="171"/>
        <end position="186"/>
    </location>
</feature>
<organism evidence="9 10">
    <name type="scientific">Glossina fuscipes</name>
    <dbReference type="NCBI Taxonomy" id="7396"/>
    <lineage>
        <taxon>Eukaryota</taxon>
        <taxon>Metazoa</taxon>
        <taxon>Ecdysozoa</taxon>
        <taxon>Arthropoda</taxon>
        <taxon>Hexapoda</taxon>
        <taxon>Insecta</taxon>
        <taxon>Pterygota</taxon>
        <taxon>Neoptera</taxon>
        <taxon>Endopterygota</taxon>
        <taxon>Diptera</taxon>
        <taxon>Brachycera</taxon>
        <taxon>Muscomorpha</taxon>
        <taxon>Hippoboscoidea</taxon>
        <taxon>Glossinidae</taxon>
        <taxon>Glossina</taxon>
    </lineage>
</organism>
<evidence type="ECO:0000256" key="1">
    <source>
        <dbReference type="ARBA" id="ARBA00004193"/>
    </source>
</evidence>
<evidence type="ECO:0000256" key="7">
    <source>
        <dbReference type="SAM" id="MobiDB-lite"/>
    </source>
</evidence>
<dbReference type="InterPro" id="IPR001806">
    <property type="entry name" value="Small_GTPase"/>
</dbReference>
<sequence>MQFPAMRRLSIATAHAFMLVYAITSGQSFQCVKQCFEEIREQRADFQDIPIVIAGNKSDLAKTHQEVKLEEVTDWVYCELPRLRAKALECSAKEDYNVTELFKTLLSLSRFLPVGGNNDSTSGLKRRSSAYVSASSSRNKIRNAGPSMSSDKKSSLAEAVDPAATSDSKLKPRSRSLIRRASRKTKQQINNASDDCSLQ</sequence>
<feature type="compositionally biased region" description="Low complexity" evidence="7">
    <location>
        <begin position="129"/>
        <end position="138"/>
    </location>
</feature>
<evidence type="ECO:0000256" key="3">
    <source>
        <dbReference type="ARBA" id="ARBA00022481"/>
    </source>
</evidence>
<keyword evidence="6" id="KW-0449">Lipoprotein</keyword>
<dbReference type="GO" id="GO:0005886">
    <property type="term" value="C:plasma membrane"/>
    <property type="evidence" value="ECO:0007669"/>
    <property type="project" value="UniProtKB-SubCell"/>
</dbReference>
<dbReference type="InterPro" id="IPR052236">
    <property type="entry name" value="Small_GTPase_RasD"/>
</dbReference>
<keyword evidence="5" id="KW-0472">Membrane</keyword>